<dbReference type="Proteomes" id="UP000288805">
    <property type="component" value="Unassembled WGS sequence"/>
</dbReference>
<evidence type="ECO:0000313" key="2">
    <source>
        <dbReference type="Proteomes" id="UP000288805"/>
    </source>
</evidence>
<dbReference type="EMBL" id="QGNW01000007">
    <property type="protein sequence ID" value="RVX19971.1"/>
    <property type="molecule type" value="Genomic_DNA"/>
</dbReference>
<dbReference type="AlphaFoldDB" id="A0A438KFL0"/>
<sequence>MLSGLDLGSQSGFTSLDQSRGEIDSIFLERSDMDQRVVTVDQFTTSMASIQEASASPRQEIDSRQSRQFVVQDETPCDSLLHLPPPLVASPPAKFRMPDIERYMVVGCLYTYLRLYSTVMRAHGLDGSQMITMFPLSLSEVSRRELEGLRQRSDEFISSFVSHRQVKIAEIVDRPLQRDDSVLMVIRELIRDPRGKFRPNWSGPYFIRELTPEDAAWLMDLDRNRFSEPTNVDQLKRHPQVHGSWGSLYMLHFIYEGMSFDHWVFEPSFLSFLSPYHLGLRYVPCLETTLRPWDQMSYSVASTWTGLIQLCSDYRDHEFDDD</sequence>
<evidence type="ECO:0000313" key="1">
    <source>
        <dbReference type="EMBL" id="RVX19971.1"/>
    </source>
</evidence>
<protein>
    <submittedName>
        <fullName evidence="1">Uncharacterized protein</fullName>
    </submittedName>
</protein>
<reference evidence="1 2" key="1">
    <citation type="journal article" date="2018" name="PLoS Genet.">
        <title>Population sequencing reveals clonal diversity and ancestral inbreeding in the grapevine cultivar Chardonnay.</title>
        <authorList>
            <person name="Roach M.J."/>
            <person name="Johnson D.L."/>
            <person name="Bohlmann J."/>
            <person name="van Vuuren H.J."/>
            <person name="Jones S.J."/>
            <person name="Pretorius I.S."/>
            <person name="Schmidt S.A."/>
            <person name="Borneman A.R."/>
        </authorList>
    </citation>
    <scope>NUCLEOTIDE SEQUENCE [LARGE SCALE GENOMIC DNA]</scope>
    <source>
        <strain evidence="2">cv. Chardonnay</strain>
        <tissue evidence="1">Leaf</tissue>
    </source>
</reference>
<accession>A0A438KFL0</accession>
<organism evidence="1 2">
    <name type="scientific">Vitis vinifera</name>
    <name type="common">Grape</name>
    <dbReference type="NCBI Taxonomy" id="29760"/>
    <lineage>
        <taxon>Eukaryota</taxon>
        <taxon>Viridiplantae</taxon>
        <taxon>Streptophyta</taxon>
        <taxon>Embryophyta</taxon>
        <taxon>Tracheophyta</taxon>
        <taxon>Spermatophyta</taxon>
        <taxon>Magnoliopsida</taxon>
        <taxon>eudicotyledons</taxon>
        <taxon>Gunneridae</taxon>
        <taxon>Pentapetalae</taxon>
        <taxon>rosids</taxon>
        <taxon>Vitales</taxon>
        <taxon>Vitaceae</taxon>
        <taxon>Viteae</taxon>
        <taxon>Vitis</taxon>
    </lineage>
</organism>
<name>A0A438KFL0_VITVI</name>
<comment type="caution">
    <text evidence="1">The sequence shown here is derived from an EMBL/GenBank/DDBJ whole genome shotgun (WGS) entry which is preliminary data.</text>
</comment>
<proteinExistence type="predicted"/>
<gene>
    <name evidence="1" type="ORF">CK203_004685</name>
</gene>